<accession>A0AA96FF80</accession>
<name>A0AA96FF80_9MICO</name>
<dbReference type="KEGG" id="dcp:RN607_05915"/>
<dbReference type="PANTHER" id="PTHR42760:SF133">
    <property type="entry name" value="3-OXOACYL-[ACYL-CARRIER-PROTEIN] REDUCTASE"/>
    <property type="match status" value="1"/>
</dbReference>
<comment type="similarity">
    <text evidence="1">Belongs to the short-chain dehydrogenases/reductases (SDR) family.</text>
</comment>
<dbReference type="PANTHER" id="PTHR42760">
    <property type="entry name" value="SHORT-CHAIN DEHYDROGENASES/REDUCTASES FAMILY MEMBER"/>
    <property type="match status" value="1"/>
</dbReference>
<evidence type="ECO:0000313" key="3">
    <source>
        <dbReference type="EMBL" id="WNM28540.1"/>
    </source>
</evidence>
<keyword evidence="2" id="KW-0560">Oxidoreductase</keyword>
<dbReference type="CDD" id="cd05233">
    <property type="entry name" value="SDR_c"/>
    <property type="match status" value="1"/>
</dbReference>
<dbReference type="FunFam" id="3.40.50.720:FF:000173">
    <property type="entry name" value="3-oxoacyl-[acyl-carrier protein] reductase"/>
    <property type="match status" value="1"/>
</dbReference>
<dbReference type="InterPro" id="IPR002347">
    <property type="entry name" value="SDR_fam"/>
</dbReference>
<dbReference type="Proteomes" id="UP001303408">
    <property type="component" value="Chromosome"/>
</dbReference>
<protein>
    <submittedName>
        <fullName evidence="3">SDR family NAD(P)-dependent oxidoreductase</fullName>
    </submittedName>
</protein>
<dbReference type="AlphaFoldDB" id="A0AA96FF80"/>
<dbReference type="Gene3D" id="3.40.50.720">
    <property type="entry name" value="NAD(P)-binding Rossmann-like Domain"/>
    <property type="match status" value="1"/>
</dbReference>
<dbReference type="PRINTS" id="PR00081">
    <property type="entry name" value="GDHRDH"/>
</dbReference>
<dbReference type="GO" id="GO:0016616">
    <property type="term" value="F:oxidoreductase activity, acting on the CH-OH group of donors, NAD or NADP as acceptor"/>
    <property type="evidence" value="ECO:0007669"/>
    <property type="project" value="TreeGrafter"/>
</dbReference>
<dbReference type="InterPro" id="IPR020904">
    <property type="entry name" value="Sc_DH/Rdtase_CS"/>
</dbReference>
<organism evidence="3">
    <name type="scientific">Demequina capsici</name>
    <dbReference type="NCBI Taxonomy" id="3075620"/>
    <lineage>
        <taxon>Bacteria</taxon>
        <taxon>Bacillati</taxon>
        <taxon>Actinomycetota</taxon>
        <taxon>Actinomycetes</taxon>
        <taxon>Micrococcales</taxon>
        <taxon>Demequinaceae</taxon>
        <taxon>Demequina</taxon>
    </lineage>
</organism>
<evidence type="ECO:0000256" key="2">
    <source>
        <dbReference type="ARBA" id="ARBA00023002"/>
    </source>
</evidence>
<dbReference type="GO" id="GO:0006633">
    <property type="term" value="P:fatty acid biosynthetic process"/>
    <property type="evidence" value="ECO:0007669"/>
    <property type="project" value="TreeGrafter"/>
</dbReference>
<dbReference type="Pfam" id="PF13561">
    <property type="entry name" value="adh_short_C2"/>
    <property type="match status" value="1"/>
</dbReference>
<dbReference type="GO" id="GO:0048038">
    <property type="term" value="F:quinone binding"/>
    <property type="evidence" value="ECO:0007669"/>
    <property type="project" value="TreeGrafter"/>
</dbReference>
<dbReference type="PROSITE" id="PS00061">
    <property type="entry name" value="ADH_SHORT"/>
    <property type="match status" value="1"/>
</dbReference>
<dbReference type="SUPFAM" id="SSF51735">
    <property type="entry name" value="NAD(P)-binding Rossmann-fold domains"/>
    <property type="match status" value="1"/>
</dbReference>
<sequence length="252" mass="26489">MTGWLNLEGKGALIIGAGGLGGASVLSLAAAGTRAVVVDRDPEALAAVAREAQDQGLHLHTLEADISTPDACREIVAAAVSLVGTPTAFVHAVGRNDRRPVLELGDEDWQAILTLNLSTAWWLGQEVGRRMVAAGAGRMVFVSSVSALLAHPHHAPYAASKGGINQMMRVMAREWAPHGVTVNAVGPGYVETDLTRAYLDRDGHREDLESLVPAQRLGVPSEVADAVTFLVSDRAGFITGQCVYVDGGRTLV</sequence>
<evidence type="ECO:0000256" key="1">
    <source>
        <dbReference type="ARBA" id="ARBA00006484"/>
    </source>
</evidence>
<dbReference type="InterPro" id="IPR036291">
    <property type="entry name" value="NAD(P)-bd_dom_sf"/>
</dbReference>
<dbReference type="EMBL" id="CP134880">
    <property type="protein sequence ID" value="WNM28540.1"/>
    <property type="molecule type" value="Genomic_DNA"/>
</dbReference>
<gene>
    <name evidence="3" type="ORF">RN607_05915</name>
</gene>
<proteinExistence type="inferred from homology"/>
<reference evidence="3" key="1">
    <citation type="submission" date="2023-09" db="EMBL/GenBank/DDBJ databases">
        <title>Demequina sp. a novel bacteria isolated from Capsicum annuum.</title>
        <authorList>
            <person name="Humaira Z."/>
            <person name="Lee J."/>
            <person name="Cho D."/>
        </authorList>
    </citation>
    <scope>NUCLEOTIDE SEQUENCE</scope>
    <source>
        <strain evidence="3">PMTSA13</strain>
    </source>
</reference>
<dbReference type="RefSeq" id="WP_313545027.1">
    <property type="nucleotide sequence ID" value="NZ_CP134880.1"/>
</dbReference>